<evidence type="ECO:0000256" key="3">
    <source>
        <dbReference type="ARBA" id="ARBA00022679"/>
    </source>
</evidence>
<dbReference type="Proteomes" id="UP000235670">
    <property type="component" value="Unassembled WGS sequence"/>
</dbReference>
<dbReference type="EMBL" id="PNGT01000002">
    <property type="protein sequence ID" value="PMC52771.1"/>
    <property type="molecule type" value="Genomic_DNA"/>
</dbReference>
<comment type="caution">
    <text evidence="11">The sequence shown here is derived from an EMBL/GenBank/DDBJ whole genome shotgun (WGS) entry which is preliminary data.</text>
</comment>
<feature type="transmembrane region" description="Helical" evidence="10">
    <location>
        <begin position="6"/>
        <end position="23"/>
    </location>
</feature>
<dbReference type="OrthoDB" id="9777124at2"/>
<dbReference type="GO" id="GO:0005886">
    <property type="term" value="C:plasma membrane"/>
    <property type="evidence" value="ECO:0007669"/>
    <property type="project" value="UniProtKB-SubCell"/>
</dbReference>
<dbReference type="RefSeq" id="WP_065377753.1">
    <property type="nucleotide sequence ID" value="NZ_CAUTAO010000014.1"/>
</dbReference>
<organism evidence="11 12">
    <name type="scientific">Gemella sanguinis</name>
    <dbReference type="NCBI Taxonomy" id="84135"/>
    <lineage>
        <taxon>Bacteria</taxon>
        <taxon>Bacillati</taxon>
        <taxon>Bacillota</taxon>
        <taxon>Bacilli</taxon>
        <taxon>Bacillales</taxon>
        <taxon>Gemellaceae</taxon>
        <taxon>Gemella</taxon>
    </lineage>
</organism>
<dbReference type="UniPathway" id="UPA00085"/>
<evidence type="ECO:0000313" key="11">
    <source>
        <dbReference type="EMBL" id="PMC52771.1"/>
    </source>
</evidence>
<dbReference type="EC" id="2.3.1.275" evidence="10"/>
<feature type="transmembrane region" description="Helical" evidence="10">
    <location>
        <begin position="52"/>
        <end position="73"/>
    </location>
</feature>
<dbReference type="PANTHER" id="PTHR30309:SF0">
    <property type="entry name" value="GLYCEROL-3-PHOSPHATE ACYLTRANSFERASE-RELATED"/>
    <property type="match status" value="1"/>
</dbReference>
<keyword evidence="1 10" id="KW-1003">Cell membrane</keyword>
<evidence type="ECO:0000313" key="12">
    <source>
        <dbReference type="Proteomes" id="UP000235670"/>
    </source>
</evidence>
<evidence type="ECO:0000256" key="10">
    <source>
        <dbReference type="HAMAP-Rule" id="MF_01043"/>
    </source>
</evidence>
<keyword evidence="6 10" id="KW-0443">Lipid metabolism</keyword>
<accession>A0A2N6SFR3</accession>
<comment type="similarity">
    <text evidence="10">Belongs to the PlsY family.</text>
</comment>
<dbReference type="AlphaFoldDB" id="A0A2N6SFR3"/>
<dbReference type="HAMAP" id="MF_01043">
    <property type="entry name" value="PlsY"/>
    <property type="match status" value="1"/>
</dbReference>
<comment type="pathway">
    <text evidence="10">Lipid metabolism; phospholipid metabolism.</text>
</comment>
<feature type="transmembrane region" description="Helical" evidence="10">
    <location>
        <begin position="109"/>
        <end position="135"/>
    </location>
</feature>
<evidence type="ECO:0000256" key="9">
    <source>
        <dbReference type="ARBA" id="ARBA00023264"/>
    </source>
</evidence>
<sequence>MITSIIYAIIAYFLGNIMGGKLLEKIYKEDLSKAGSGNVGARNAGRVLGTRSFVFVLAVDFFKGFLIVILLKILNVDAITIYVCILFVILGHIKPLLFNFKGGKGVATFFGTMAALSLHLFLVLILCTVVIAVIIKSLTIGFYSSLPLITFLNYIETRSFIILIIFILIVSLVSVVGVKDIEQAFEKYFRTPVKKRPTVKKKPAR</sequence>
<dbReference type="STRING" id="84135.GCA_001052115_01534"/>
<evidence type="ECO:0000256" key="6">
    <source>
        <dbReference type="ARBA" id="ARBA00023098"/>
    </source>
</evidence>
<evidence type="ECO:0000256" key="2">
    <source>
        <dbReference type="ARBA" id="ARBA00022516"/>
    </source>
</evidence>
<keyword evidence="7 10" id="KW-0472">Membrane</keyword>
<evidence type="ECO:0000256" key="5">
    <source>
        <dbReference type="ARBA" id="ARBA00022989"/>
    </source>
</evidence>
<keyword evidence="9 10" id="KW-1208">Phospholipid metabolism</keyword>
<gene>
    <name evidence="10" type="primary">plsY</name>
    <name evidence="11" type="ORF">CJ218_02460</name>
</gene>
<keyword evidence="2 10" id="KW-0444">Lipid biosynthesis</keyword>
<dbReference type="GO" id="GO:0043772">
    <property type="term" value="F:acyl-phosphate glycerol-3-phosphate acyltransferase activity"/>
    <property type="evidence" value="ECO:0007669"/>
    <property type="project" value="UniProtKB-UniRule"/>
</dbReference>
<keyword evidence="3 10" id="KW-0808">Transferase</keyword>
<dbReference type="PANTHER" id="PTHR30309">
    <property type="entry name" value="INNER MEMBRANE PROTEIN YGIH"/>
    <property type="match status" value="1"/>
</dbReference>
<dbReference type="Pfam" id="PF02660">
    <property type="entry name" value="G3P_acyltransf"/>
    <property type="match status" value="1"/>
</dbReference>
<dbReference type="GO" id="GO:0008654">
    <property type="term" value="P:phospholipid biosynthetic process"/>
    <property type="evidence" value="ECO:0007669"/>
    <property type="project" value="UniProtKB-UniRule"/>
</dbReference>
<proteinExistence type="inferred from homology"/>
<evidence type="ECO:0000256" key="7">
    <source>
        <dbReference type="ARBA" id="ARBA00023136"/>
    </source>
</evidence>
<keyword evidence="5 10" id="KW-1133">Transmembrane helix</keyword>
<evidence type="ECO:0000256" key="1">
    <source>
        <dbReference type="ARBA" id="ARBA00022475"/>
    </source>
</evidence>
<evidence type="ECO:0000256" key="8">
    <source>
        <dbReference type="ARBA" id="ARBA00023209"/>
    </source>
</evidence>
<reference evidence="11 12" key="1">
    <citation type="submission" date="2017-09" db="EMBL/GenBank/DDBJ databases">
        <title>Bacterial strain isolated from the female urinary microbiota.</title>
        <authorList>
            <person name="Thomas-White K."/>
            <person name="Kumar N."/>
            <person name="Forster S."/>
            <person name="Putonti C."/>
            <person name="Lawley T."/>
            <person name="Wolfe A.J."/>
        </authorList>
    </citation>
    <scope>NUCLEOTIDE SEQUENCE [LARGE SCALE GENOMIC DNA]</scope>
    <source>
        <strain evidence="11 12">UMB0186</strain>
    </source>
</reference>
<comment type="subunit">
    <text evidence="10">Probably interacts with PlsX.</text>
</comment>
<dbReference type="InterPro" id="IPR003811">
    <property type="entry name" value="G3P_acylTferase_PlsY"/>
</dbReference>
<name>A0A2N6SFR3_9BACL</name>
<comment type="catalytic activity">
    <reaction evidence="10">
        <text>an acyl phosphate + sn-glycerol 3-phosphate = a 1-acyl-sn-glycero-3-phosphate + phosphate</text>
        <dbReference type="Rhea" id="RHEA:34075"/>
        <dbReference type="ChEBI" id="CHEBI:43474"/>
        <dbReference type="ChEBI" id="CHEBI:57597"/>
        <dbReference type="ChEBI" id="CHEBI:57970"/>
        <dbReference type="ChEBI" id="CHEBI:59918"/>
        <dbReference type="EC" id="2.3.1.275"/>
    </reaction>
</comment>
<evidence type="ECO:0000256" key="4">
    <source>
        <dbReference type="ARBA" id="ARBA00022692"/>
    </source>
</evidence>
<keyword evidence="4 10" id="KW-0812">Transmembrane</keyword>
<protein>
    <recommendedName>
        <fullName evidence="10">Glycerol-3-phosphate acyltransferase</fullName>
    </recommendedName>
    <alternativeName>
        <fullName evidence="10">Acyl-PO4 G3P acyltransferase</fullName>
    </alternativeName>
    <alternativeName>
        <fullName evidence="10">Acyl-phosphate--glycerol-3-phosphate acyltransferase</fullName>
    </alternativeName>
    <alternativeName>
        <fullName evidence="10">G3P acyltransferase</fullName>
        <shortName evidence="10">GPAT</shortName>
        <ecNumber evidence="10">2.3.1.275</ecNumber>
    </alternativeName>
    <alternativeName>
        <fullName evidence="10">Lysophosphatidic acid synthase</fullName>
        <shortName evidence="10">LPA synthase</shortName>
    </alternativeName>
</protein>
<comment type="function">
    <text evidence="10">Catalyzes the transfer of an acyl group from acyl-phosphate (acyl-PO(4)) to glycerol-3-phosphate (G3P) to form lysophosphatidic acid (LPA). This enzyme utilizes acyl-phosphate as fatty acyl donor, but not acyl-CoA or acyl-ACP.</text>
</comment>
<keyword evidence="8 10" id="KW-0594">Phospholipid biosynthesis</keyword>
<dbReference type="SMART" id="SM01207">
    <property type="entry name" value="G3P_acyltransf"/>
    <property type="match status" value="1"/>
</dbReference>
<feature type="transmembrane region" description="Helical" evidence="10">
    <location>
        <begin position="79"/>
        <end position="97"/>
    </location>
</feature>
<comment type="subcellular location">
    <subcellularLocation>
        <location evidence="10">Cell membrane</location>
        <topology evidence="10">Multi-pass membrane protein</topology>
    </subcellularLocation>
</comment>
<feature type="transmembrane region" description="Helical" evidence="10">
    <location>
        <begin position="155"/>
        <end position="178"/>
    </location>
</feature>